<feature type="transmembrane region" description="Helical" evidence="1">
    <location>
        <begin position="208"/>
        <end position="233"/>
    </location>
</feature>
<organism evidence="2 3">
    <name type="scientific">Sphagnurus paluster</name>
    <dbReference type="NCBI Taxonomy" id="117069"/>
    <lineage>
        <taxon>Eukaryota</taxon>
        <taxon>Fungi</taxon>
        <taxon>Dikarya</taxon>
        <taxon>Basidiomycota</taxon>
        <taxon>Agaricomycotina</taxon>
        <taxon>Agaricomycetes</taxon>
        <taxon>Agaricomycetidae</taxon>
        <taxon>Agaricales</taxon>
        <taxon>Tricholomatineae</taxon>
        <taxon>Lyophyllaceae</taxon>
        <taxon>Sphagnurus</taxon>
    </lineage>
</organism>
<dbReference type="SUPFAM" id="SSF51971">
    <property type="entry name" value="Nucleotide-binding domain"/>
    <property type="match status" value="1"/>
</dbReference>
<evidence type="ECO:0000256" key="1">
    <source>
        <dbReference type="SAM" id="Phobius"/>
    </source>
</evidence>
<keyword evidence="1" id="KW-0472">Membrane</keyword>
<reference evidence="2" key="1">
    <citation type="submission" date="2021-02" db="EMBL/GenBank/DDBJ databases">
        <authorList>
            <person name="Nieuwenhuis M."/>
            <person name="Van De Peppel L.J.J."/>
        </authorList>
    </citation>
    <scope>NUCLEOTIDE SEQUENCE</scope>
    <source>
        <strain evidence="2">D49</strain>
    </source>
</reference>
<name>A0A9P7GM42_9AGAR</name>
<dbReference type="AlphaFoldDB" id="A0A9P7GM42"/>
<evidence type="ECO:0000313" key="3">
    <source>
        <dbReference type="Proteomes" id="UP000717328"/>
    </source>
</evidence>
<keyword evidence="1" id="KW-0812">Transmembrane</keyword>
<dbReference type="PANTHER" id="PTHR42923">
    <property type="entry name" value="PROTOPORPHYRINOGEN OXIDASE"/>
    <property type="match status" value="1"/>
</dbReference>
<evidence type="ECO:0008006" key="4">
    <source>
        <dbReference type="Google" id="ProtNLM"/>
    </source>
</evidence>
<accession>A0A9P7GM42</accession>
<dbReference type="EMBL" id="JABCKI010000194">
    <property type="protein sequence ID" value="KAG5651815.1"/>
    <property type="molecule type" value="Genomic_DNA"/>
</dbReference>
<dbReference type="InterPro" id="IPR050464">
    <property type="entry name" value="Zeta_carotene_desat/Oxidored"/>
</dbReference>
<dbReference type="OrthoDB" id="1111734at2759"/>
<dbReference type="Gene3D" id="3.50.50.60">
    <property type="entry name" value="FAD/NAD(P)-binding domain"/>
    <property type="match status" value="1"/>
</dbReference>
<sequence length="623" mass="68069">MARKVKVAVVGSGLAGLTAAYLLSQRNTNTDTDTPPENAEGDVEFEVHLFEKVRGEGADVLQGANEGMCLSYVGADARHGLLVRVPAGQGAAQQRVAGRRAHAVLPRRYACMPLLRSQPLTHTLLAHAGYYPQLIALYKRLGVAFRAADFSYSFSLLSPASRTHARQITATMLYNGSSGLGGLSVPSVLDPSKDQSGVPAPMRLLLRVWTLALFAYLAVHIALCYLRMLFYALPLRACRRDVRAMTTFGEWAQRTVPRGMFARWMGMDVAWRDYTHTVLLPLFSAVCTAPEEDVLTHPVEEFLDYIWLTLGTHHYVVQNGVREVVRQLTATTPTQHIHLSSTITAISPDAADEALAAIHCATPRGPETHTGFHHVVFATQATRAKPLLESYERALDPLGPKAAAVRAQMGCLAAFEYRRTVVVNHTDATLLPDCVRDRRELNLICVDSEAFGSGRDMEGTELDVDCSENGWDCSTNLKRRTDVRKTTVPASYTMATHILRAPAGYPAVYQTTNPIVPPRAETILSVAALERAVLTVDSKEALRGLYREECRRWWQVAGQGEGRLGELQGAGRLAGVRGPGLWVCGSFACTGIPLLEGCVVSARTVVEQGVRRAEGVQTTTAPW</sequence>
<reference evidence="2" key="2">
    <citation type="submission" date="2021-10" db="EMBL/GenBank/DDBJ databases">
        <title>Phylogenomics reveals ancestral predisposition of the termite-cultivated fungus Termitomyces towards a domesticated lifestyle.</title>
        <authorList>
            <person name="Auxier B."/>
            <person name="Grum-Grzhimaylo A."/>
            <person name="Cardenas M.E."/>
            <person name="Lodge J.D."/>
            <person name="Laessoe T."/>
            <person name="Pedersen O."/>
            <person name="Smith M.E."/>
            <person name="Kuyper T.W."/>
            <person name="Franco-Molano E.A."/>
            <person name="Baroni T.J."/>
            <person name="Aanen D.K."/>
        </authorList>
    </citation>
    <scope>NUCLEOTIDE SEQUENCE</scope>
    <source>
        <strain evidence="2">D49</strain>
    </source>
</reference>
<evidence type="ECO:0000313" key="2">
    <source>
        <dbReference type="EMBL" id="KAG5651815.1"/>
    </source>
</evidence>
<dbReference type="GO" id="GO:0016491">
    <property type="term" value="F:oxidoreductase activity"/>
    <property type="evidence" value="ECO:0007669"/>
    <property type="project" value="TreeGrafter"/>
</dbReference>
<protein>
    <recommendedName>
        <fullName evidence="4">Amine oxidase domain-containing protein</fullName>
    </recommendedName>
</protein>
<dbReference type="InterPro" id="IPR036188">
    <property type="entry name" value="FAD/NAD-bd_sf"/>
</dbReference>
<gene>
    <name evidence="2" type="ORF">H0H81_007287</name>
</gene>
<dbReference type="PANTHER" id="PTHR42923:SF17">
    <property type="entry name" value="AMINE OXIDASE DOMAIN-CONTAINING PROTEIN"/>
    <property type="match status" value="1"/>
</dbReference>
<keyword evidence="3" id="KW-1185">Reference proteome</keyword>
<proteinExistence type="predicted"/>
<dbReference type="Proteomes" id="UP000717328">
    <property type="component" value="Unassembled WGS sequence"/>
</dbReference>
<keyword evidence="1" id="KW-1133">Transmembrane helix</keyword>
<comment type="caution">
    <text evidence="2">The sequence shown here is derived from an EMBL/GenBank/DDBJ whole genome shotgun (WGS) entry which is preliminary data.</text>
</comment>